<name>A0A0M0K9B6_9EUKA</name>
<dbReference type="Proteomes" id="UP000037460">
    <property type="component" value="Unassembled WGS sequence"/>
</dbReference>
<dbReference type="EMBL" id="JWZX01000885">
    <property type="protein sequence ID" value="KOO35399.1"/>
    <property type="molecule type" value="Genomic_DNA"/>
</dbReference>
<gene>
    <name evidence="1" type="ORF">Ctob_015725</name>
</gene>
<protein>
    <submittedName>
        <fullName evidence="1">Uncharacterized protein</fullName>
    </submittedName>
</protein>
<dbReference type="AlphaFoldDB" id="A0A0M0K9B6"/>
<evidence type="ECO:0000313" key="2">
    <source>
        <dbReference type="Proteomes" id="UP000037460"/>
    </source>
</evidence>
<evidence type="ECO:0000313" key="1">
    <source>
        <dbReference type="EMBL" id="KOO35399.1"/>
    </source>
</evidence>
<keyword evidence="2" id="KW-1185">Reference proteome</keyword>
<reference evidence="2" key="1">
    <citation type="journal article" date="2015" name="PLoS Genet.">
        <title>Genome Sequence and Transcriptome Analyses of Chrysochromulina tobin: Metabolic Tools for Enhanced Algal Fitness in the Prominent Order Prymnesiales (Haptophyceae).</title>
        <authorList>
            <person name="Hovde B.T."/>
            <person name="Deodato C.R."/>
            <person name="Hunsperger H.M."/>
            <person name="Ryken S.A."/>
            <person name="Yost W."/>
            <person name="Jha R.K."/>
            <person name="Patterson J."/>
            <person name="Monnat R.J. Jr."/>
            <person name="Barlow S.B."/>
            <person name="Starkenburg S.R."/>
            <person name="Cattolico R.A."/>
        </authorList>
    </citation>
    <scope>NUCLEOTIDE SEQUENCE</scope>
    <source>
        <strain evidence="2">CCMP291</strain>
    </source>
</reference>
<accession>A0A0M0K9B6</accession>
<proteinExistence type="predicted"/>
<sequence length="264" mass="29630">MRGKLLTKALLCDVKPFCATEVLFNHEFWWEAPTLPHVRAMTSRCRTWQRDSDWPMTEPHLTRGSARARSFWDSMRLLANKTLWLHGDSIQLQMCDAALCSLMRSGVAPTPVLGDPSYHPEWISNLSARSGFNFVTTVLPNGARLLCSGLGTFQREQVEMVLPHVHVAVLNFGLHYHSPEHFRGMLQTAIESLRRWQSAVPASRLGIWREASAQHFTTGSYQQGAEQRMAPRGKPCRRTHAGRASALVEALVEAASFAIPGEDL</sequence>
<organism evidence="1 2">
    <name type="scientific">Chrysochromulina tobinii</name>
    <dbReference type="NCBI Taxonomy" id="1460289"/>
    <lineage>
        <taxon>Eukaryota</taxon>
        <taxon>Haptista</taxon>
        <taxon>Haptophyta</taxon>
        <taxon>Prymnesiophyceae</taxon>
        <taxon>Prymnesiales</taxon>
        <taxon>Chrysochromulinaceae</taxon>
        <taxon>Chrysochromulina</taxon>
    </lineage>
</organism>
<comment type="caution">
    <text evidence="1">The sequence shown here is derived from an EMBL/GenBank/DDBJ whole genome shotgun (WGS) entry which is preliminary data.</text>
</comment>